<reference evidence="1" key="1">
    <citation type="journal article" date="2020" name="Nature">
        <title>Giant virus diversity and host interactions through global metagenomics.</title>
        <authorList>
            <person name="Schulz F."/>
            <person name="Roux S."/>
            <person name="Paez-Espino D."/>
            <person name="Jungbluth S."/>
            <person name="Walsh D.A."/>
            <person name="Denef V.J."/>
            <person name="McMahon K.D."/>
            <person name="Konstantinidis K.T."/>
            <person name="Eloe-Fadrosh E.A."/>
            <person name="Kyrpides N.C."/>
            <person name="Woyke T."/>
        </authorList>
    </citation>
    <scope>NUCLEOTIDE SEQUENCE</scope>
    <source>
        <strain evidence="1">GVMAG-S-1040241-154</strain>
    </source>
</reference>
<sequence>MNFNNVFLNILNFFNCYNLGNDNNNDDIVLDDDLPIIDENEILLPSKKDKINFLDYDNFHW</sequence>
<dbReference type="AlphaFoldDB" id="A0A6C0JNK4"/>
<proteinExistence type="predicted"/>
<protein>
    <submittedName>
        <fullName evidence="1">Uncharacterized protein</fullName>
    </submittedName>
</protein>
<organism evidence="1">
    <name type="scientific">viral metagenome</name>
    <dbReference type="NCBI Taxonomy" id="1070528"/>
    <lineage>
        <taxon>unclassified sequences</taxon>
        <taxon>metagenomes</taxon>
        <taxon>organismal metagenomes</taxon>
    </lineage>
</organism>
<name>A0A6C0JNK4_9ZZZZ</name>
<accession>A0A6C0JNK4</accession>
<dbReference type="EMBL" id="MN740684">
    <property type="protein sequence ID" value="QHU07355.1"/>
    <property type="molecule type" value="Genomic_DNA"/>
</dbReference>
<evidence type="ECO:0000313" key="1">
    <source>
        <dbReference type="EMBL" id="QHU07355.1"/>
    </source>
</evidence>